<evidence type="ECO:0000313" key="4">
    <source>
        <dbReference type="Proteomes" id="UP001237105"/>
    </source>
</evidence>
<keyword evidence="4" id="KW-1185">Reference proteome</keyword>
<sequence>MIKYDQLYHFNLKALEQAAKAWGDMASKLKSLDGTVPDELEKPFAGACWASSDGTSQKAAKQVKDVAQEFRDAHTEAKAIHSILDQAHTELKKCKDDLHRLAGPEAESEGLRVSSTGEVTPRNDLAQDPTARNDPDGQQAIRGQQEKCEEFATRITKVLGRAAAVDEQASWALTSGAGKDDKDFNPAPSRSLDKVAEYMESEKRFNDAESYIFDEMKRNAKSDTVESIQMLLRPPQWYEFGRDPGADTNAALAMWAAKVAPHQDWDHKPKLQDRYNLQEEDDFYFKDPEQNKAVYYDIYSNIHYGYVGRAAGFDHDTLIDGASLGETALTGDDDAGDQITMQVGMELHDKYGDNLTQEQLHEGIQ</sequence>
<proteinExistence type="predicted"/>
<organism evidence="3 4">
    <name type="scientific">Streptomyces luteolus</name>
    <dbReference type="NCBI Taxonomy" id="3043615"/>
    <lineage>
        <taxon>Bacteria</taxon>
        <taxon>Bacillati</taxon>
        <taxon>Actinomycetota</taxon>
        <taxon>Actinomycetes</taxon>
        <taxon>Kitasatosporales</taxon>
        <taxon>Streptomycetaceae</taxon>
        <taxon>Streptomyces</taxon>
    </lineage>
</organism>
<dbReference type="InterPro" id="IPR028946">
    <property type="entry name" value="Ntox44"/>
</dbReference>
<comment type="caution">
    <text evidence="3">The sequence shown here is derived from an EMBL/GenBank/DDBJ whole genome shotgun (WGS) entry which is preliminary data.</text>
</comment>
<evidence type="ECO:0000256" key="1">
    <source>
        <dbReference type="SAM" id="MobiDB-lite"/>
    </source>
</evidence>
<feature type="region of interest" description="Disordered" evidence="1">
    <location>
        <begin position="103"/>
        <end position="145"/>
    </location>
</feature>
<dbReference type="RefSeq" id="WP_282538548.1">
    <property type="nucleotide sequence ID" value="NZ_JASCIS010000040.1"/>
</dbReference>
<accession>A0ABT6T493</accession>
<dbReference type="Pfam" id="PF15607">
    <property type="entry name" value="Ntox44"/>
    <property type="match status" value="1"/>
</dbReference>
<evidence type="ECO:0000259" key="2">
    <source>
        <dbReference type="Pfam" id="PF15607"/>
    </source>
</evidence>
<evidence type="ECO:0000313" key="3">
    <source>
        <dbReference type="EMBL" id="MDI3422691.1"/>
    </source>
</evidence>
<name>A0ABT6T493_9ACTN</name>
<reference evidence="3 4" key="1">
    <citation type="submission" date="2023-05" db="EMBL/GenBank/DDBJ databases">
        <title>Draft genome sequence of Streptomyces sp. B-S-A12 isolated from a cave soil in Thailand.</title>
        <authorList>
            <person name="Chamroensaksri N."/>
            <person name="Muangham S."/>
        </authorList>
    </citation>
    <scope>NUCLEOTIDE SEQUENCE [LARGE SCALE GENOMIC DNA]</scope>
    <source>
        <strain evidence="3 4">B-S-A12</strain>
    </source>
</reference>
<dbReference type="Proteomes" id="UP001237105">
    <property type="component" value="Unassembled WGS sequence"/>
</dbReference>
<protein>
    <submittedName>
        <fullName evidence="3">Polymorphic toxin type 44 domain-containing protein</fullName>
    </submittedName>
</protein>
<feature type="non-terminal residue" evidence="3">
    <location>
        <position position="365"/>
    </location>
</feature>
<feature type="domain" description="Bacterial toxin 44" evidence="2">
    <location>
        <begin position="255"/>
        <end position="350"/>
    </location>
</feature>
<dbReference type="EMBL" id="JASCIS010000040">
    <property type="protein sequence ID" value="MDI3422691.1"/>
    <property type="molecule type" value="Genomic_DNA"/>
</dbReference>
<gene>
    <name evidence="3" type="ORF">QIT00_29825</name>
</gene>